<dbReference type="PANTHER" id="PTHR21622:SF0">
    <property type="entry name" value="COILED-COIL-HELIX-COILED-COIL-HELIX DOMAIN CONTAINING 4"/>
    <property type="match status" value="1"/>
</dbReference>
<dbReference type="RefSeq" id="XP_058304328.1">
    <property type="nucleotide sequence ID" value="XM_058457429.1"/>
</dbReference>
<keyword evidence="7" id="KW-0999">Mitochondrion inner membrane</keyword>
<sequence>MFRPAARALARAPTVARGPASTRLISTGPAPKSRSWKNTAVRLGLAAGAVYYYNTSNVFAQEPSFSILNSKKEDADDSSLPTLDSITPKIRQEHAARSQPKPPASEAEKLEGGLDAQKLEDEMDESAAFNPETGEINWDCPCLGGMAHGPCGEEFKAAFSCFVYSKEEPKGIECIEKFKGMQDCFRKHPEVYGAELEDDDDDDVEGGAAPSGQAPSAADIDASSHPDEKRARAKEVKDQVKADNVDKGEQPEAEVLVPKAAHDAEDKN</sequence>
<keyword evidence="13" id="KW-0811">Translocation</keyword>
<evidence type="ECO:0000256" key="9">
    <source>
        <dbReference type="ARBA" id="ARBA00022946"/>
    </source>
</evidence>
<keyword evidence="17" id="KW-0676">Redox-active center</keyword>
<keyword evidence="10" id="KW-0735">Signal-anchor</keyword>
<evidence type="ECO:0000256" key="7">
    <source>
        <dbReference type="ARBA" id="ARBA00022792"/>
    </source>
</evidence>
<keyword evidence="15" id="KW-0472">Membrane</keyword>
<gene>
    <name evidence="22" type="ORF">N7498_010373</name>
</gene>
<dbReference type="PROSITE" id="PS51808">
    <property type="entry name" value="CHCH"/>
    <property type="match status" value="1"/>
</dbReference>
<comment type="caution">
    <text evidence="22">The sequence shown here is derived from an EMBL/GenBank/DDBJ whole genome shotgun (WGS) entry which is preliminary data.</text>
</comment>
<feature type="region of interest" description="Disordered" evidence="20">
    <location>
        <begin position="91"/>
        <end position="110"/>
    </location>
</feature>
<evidence type="ECO:0000256" key="17">
    <source>
        <dbReference type="ARBA" id="ARBA00023284"/>
    </source>
</evidence>
<keyword evidence="14" id="KW-0496">Mitochondrion</keyword>
<keyword evidence="11" id="KW-1133">Transmembrane helix</keyword>
<evidence type="ECO:0000256" key="16">
    <source>
        <dbReference type="ARBA" id="ARBA00023157"/>
    </source>
</evidence>
<feature type="compositionally biased region" description="Acidic residues" evidence="20">
    <location>
        <begin position="196"/>
        <end position="205"/>
    </location>
</feature>
<evidence type="ECO:0000256" key="4">
    <source>
        <dbReference type="ARBA" id="ARBA00013714"/>
    </source>
</evidence>
<keyword evidence="16" id="KW-1015">Disulfide bond</keyword>
<evidence type="ECO:0000256" key="14">
    <source>
        <dbReference type="ARBA" id="ARBA00023128"/>
    </source>
</evidence>
<evidence type="ECO:0000256" key="8">
    <source>
        <dbReference type="ARBA" id="ARBA00022927"/>
    </source>
</evidence>
<feature type="compositionally biased region" description="Basic and acidic residues" evidence="20">
    <location>
        <begin position="222"/>
        <end position="250"/>
    </location>
</feature>
<evidence type="ECO:0000256" key="3">
    <source>
        <dbReference type="ARBA" id="ARBA00004164"/>
    </source>
</evidence>
<comment type="cofactor">
    <cofactor evidence="2">
        <name>Cu(2+)</name>
        <dbReference type="ChEBI" id="CHEBI:29036"/>
    </cofactor>
</comment>
<keyword evidence="9" id="KW-0809">Transit peptide</keyword>
<evidence type="ECO:0000256" key="1">
    <source>
        <dbReference type="ARBA" id="ARBA00001947"/>
    </source>
</evidence>
<feature type="domain" description="CHCH" evidence="21">
    <location>
        <begin position="151"/>
        <end position="187"/>
    </location>
</feature>
<keyword evidence="12" id="KW-0560">Oxidoreductase</keyword>
<keyword evidence="23" id="KW-1185">Reference proteome</keyword>
<evidence type="ECO:0000256" key="20">
    <source>
        <dbReference type="SAM" id="MobiDB-lite"/>
    </source>
</evidence>
<accession>A0A9W9J7B4</accession>
<dbReference type="EMBL" id="JAPQKR010000016">
    <property type="protein sequence ID" value="KAJ5191388.1"/>
    <property type="molecule type" value="Genomic_DNA"/>
</dbReference>
<evidence type="ECO:0000256" key="2">
    <source>
        <dbReference type="ARBA" id="ARBA00001973"/>
    </source>
</evidence>
<feature type="region of interest" description="Disordered" evidence="20">
    <location>
        <begin position="196"/>
        <end position="268"/>
    </location>
</feature>
<evidence type="ECO:0000256" key="6">
    <source>
        <dbReference type="ARBA" id="ARBA00022692"/>
    </source>
</evidence>
<evidence type="ECO:0000313" key="22">
    <source>
        <dbReference type="EMBL" id="KAJ5191388.1"/>
    </source>
</evidence>
<evidence type="ECO:0000256" key="5">
    <source>
        <dbReference type="ARBA" id="ARBA00022448"/>
    </source>
</evidence>
<organism evidence="22 23">
    <name type="scientific">Penicillium cinerascens</name>
    <dbReference type="NCBI Taxonomy" id="70096"/>
    <lineage>
        <taxon>Eukaryota</taxon>
        <taxon>Fungi</taxon>
        <taxon>Dikarya</taxon>
        <taxon>Ascomycota</taxon>
        <taxon>Pezizomycotina</taxon>
        <taxon>Eurotiomycetes</taxon>
        <taxon>Eurotiomycetidae</taxon>
        <taxon>Eurotiales</taxon>
        <taxon>Aspergillaceae</taxon>
        <taxon>Penicillium</taxon>
    </lineage>
</organism>
<evidence type="ECO:0000256" key="11">
    <source>
        <dbReference type="ARBA" id="ARBA00022989"/>
    </source>
</evidence>
<dbReference type="InterPro" id="IPR010625">
    <property type="entry name" value="CHCH"/>
</dbReference>
<evidence type="ECO:0000256" key="13">
    <source>
        <dbReference type="ARBA" id="ARBA00023010"/>
    </source>
</evidence>
<dbReference type="GO" id="GO:0015035">
    <property type="term" value="F:protein-disulfide reductase activity"/>
    <property type="evidence" value="ECO:0007669"/>
    <property type="project" value="InterPro"/>
</dbReference>
<keyword evidence="5" id="KW-0813">Transport</keyword>
<evidence type="ECO:0000256" key="19">
    <source>
        <dbReference type="ARBA" id="ARBA00033150"/>
    </source>
</evidence>
<dbReference type="FunFam" id="1.10.287.2900:FF:000002">
    <property type="entry name" value="Mitochondrial intermembrane space import and assembly protein"/>
    <property type="match status" value="1"/>
</dbReference>
<dbReference type="GeneID" id="83184730"/>
<evidence type="ECO:0000256" key="15">
    <source>
        <dbReference type="ARBA" id="ARBA00023136"/>
    </source>
</evidence>
<dbReference type="GO" id="GO:0005758">
    <property type="term" value="C:mitochondrial intermembrane space"/>
    <property type="evidence" value="ECO:0007669"/>
    <property type="project" value="TreeGrafter"/>
</dbReference>
<name>A0A9W9J7B4_9EURO</name>
<dbReference type="Pfam" id="PF06747">
    <property type="entry name" value="CHCH"/>
    <property type="match status" value="1"/>
</dbReference>
<dbReference type="Proteomes" id="UP001150904">
    <property type="component" value="Unassembled WGS sequence"/>
</dbReference>
<reference evidence="22" key="1">
    <citation type="submission" date="2022-12" db="EMBL/GenBank/DDBJ databases">
        <authorList>
            <person name="Petersen C."/>
        </authorList>
    </citation>
    <scope>NUCLEOTIDE SEQUENCE</scope>
    <source>
        <strain evidence="22">IBT 15544</strain>
    </source>
</reference>
<dbReference type="AlphaFoldDB" id="A0A9W9J7B4"/>
<dbReference type="InterPro" id="IPR039289">
    <property type="entry name" value="CHCHD4"/>
</dbReference>
<feature type="compositionally biased region" description="Low complexity" evidence="20">
    <location>
        <begin position="1"/>
        <end position="17"/>
    </location>
</feature>
<dbReference type="PANTHER" id="PTHR21622">
    <property type="entry name" value="COILED-COIL-HELIX-COILED-COIL-HELIX DOMAIN CONTAINING 4"/>
    <property type="match status" value="1"/>
</dbReference>
<dbReference type="OrthoDB" id="7481291at2759"/>
<comment type="function">
    <text evidence="18">Required for the import and folding of small cysteine-containing proteins (small Tim) in the mitochondrial intermembrane space (IMS). Forms a redox cycle with ERV1 that involves a disulfide relay system. Precursor proteins to be imported into the IMS are translocated in their reduced form into the mitochondria. The oxidized form of MIA40 forms a transient intermolecular disulfide bridge with the reduced precursor protein, resulting in oxidation of the precursor protein that now contains an intramolecular disulfide bond and is able to undergo folding in the IMS.</text>
</comment>
<protein>
    <recommendedName>
        <fullName evidence="4">Mitochondrial intermembrane space import and assembly protein 40</fullName>
    </recommendedName>
    <alternativeName>
        <fullName evidence="19">Mitochondrial import inner membrane translocase TIM40</fullName>
    </alternativeName>
</protein>
<dbReference type="GO" id="GO:0045041">
    <property type="term" value="P:protein import into mitochondrial intermembrane space"/>
    <property type="evidence" value="ECO:0007669"/>
    <property type="project" value="InterPro"/>
</dbReference>
<evidence type="ECO:0000259" key="21">
    <source>
        <dbReference type="Pfam" id="PF06747"/>
    </source>
</evidence>
<keyword evidence="6" id="KW-0812">Transmembrane</keyword>
<evidence type="ECO:0000256" key="10">
    <source>
        <dbReference type="ARBA" id="ARBA00022968"/>
    </source>
</evidence>
<evidence type="ECO:0000256" key="18">
    <source>
        <dbReference type="ARBA" id="ARBA00024980"/>
    </source>
</evidence>
<feature type="compositionally biased region" description="Low complexity" evidence="20">
    <location>
        <begin position="206"/>
        <end position="218"/>
    </location>
</feature>
<comment type="cofactor">
    <cofactor evidence="1">
        <name>Zn(2+)</name>
        <dbReference type="ChEBI" id="CHEBI:29105"/>
    </cofactor>
</comment>
<reference evidence="22" key="2">
    <citation type="journal article" date="2023" name="IMA Fungus">
        <title>Comparative genomic study of the Penicillium genus elucidates a diverse pangenome and 15 lateral gene transfer events.</title>
        <authorList>
            <person name="Petersen C."/>
            <person name="Sorensen T."/>
            <person name="Nielsen M.R."/>
            <person name="Sondergaard T.E."/>
            <person name="Sorensen J.L."/>
            <person name="Fitzpatrick D.A."/>
            <person name="Frisvad J.C."/>
            <person name="Nielsen K.L."/>
        </authorList>
    </citation>
    <scope>NUCLEOTIDE SEQUENCE</scope>
    <source>
        <strain evidence="22">IBT 15544</strain>
    </source>
</reference>
<dbReference type="Gene3D" id="1.10.287.2900">
    <property type="match status" value="1"/>
</dbReference>
<comment type="subcellular location">
    <subcellularLocation>
        <location evidence="3">Mitochondrion inner membrane</location>
        <topology evidence="3">Single-pass type II membrane protein</topology>
        <orientation evidence="3">Intermembrane side</orientation>
    </subcellularLocation>
</comment>
<dbReference type="GO" id="GO:0005743">
    <property type="term" value="C:mitochondrial inner membrane"/>
    <property type="evidence" value="ECO:0007669"/>
    <property type="project" value="UniProtKB-SubCell"/>
</dbReference>
<feature type="region of interest" description="Disordered" evidence="20">
    <location>
        <begin position="1"/>
        <end position="34"/>
    </location>
</feature>
<proteinExistence type="predicted"/>
<keyword evidence="8" id="KW-0653">Protein transport</keyword>
<evidence type="ECO:0000313" key="23">
    <source>
        <dbReference type="Proteomes" id="UP001150904"/>
    </source>
</evidence>
<evidence type="ECO:0000256" key="12">
    <source>
        <dbReference type="ARBA" id="ARBA00023002"/>
    </source>
</evidence>